<comment type="caution">
    <text evidence="1">The sequence shown here is derived from an EMBL/GenBank/DDBJ whole genome shotgun (WGS) entry which is preliminary data.</text>
</comment>
<gene>
    <name evidence="1" type="ORF">BHF72_0307</name>
</gene>
<dbReference type="EMBL" id="MKGI01000076">
    <property type="protein sequence ID" value="OEL10487.1"/>
    <property type="molecule type" value="Genomic_DNA"/>
</dbReference>
<accession>A0A1E5UCG1</accession>
<evidence type="ECO:0000313" key="1">
    <source>
        <dbReference type="EMBL" id="OEL10487.1"/>
    </source>
</evidence>
<dbReference type="RefSeq" id="WP_069799668.1">
    <property type="nucleotide sequence ID" value="NZ_CP034157.1"/>
</dbReference>
<dbReference type="STRING" id="237258.SAMN04489756_1048"/>
<sequence length="451" mass="51523">MRLSLLFIFLSIFGFSQTGTYQFPKIPSSISVPISLPISEIQRLTNQSITGTLYEDQSYENNDNDQLKTKVEKDGEITMKALTNNRLLFSVPLKIWAEKGIGTLGLYSYQETQFRVVMNFISSVEFSQNWQVKTTTSTAGFVWREKPVLDFGKIKFPLASVIEKILVKQQKDFTTVIDAQIQQKMNLQPYIIKVWNNFSEPMKISDEYNTWLKITPQTVKMSPLEIYLDKMKTTVSIDLFSETFVGTKPSKNPLVNAVPYFTPAQNLGKEFLLKTTTNIPFSEATAIAQKQFQGKEFPFNEGKSKIKVEDIKVYAENENVVIEIQTSGKVNGISYIKGKLVYDAQKHKIGFTKSDFKLKTKNIFHKAITSLFEGKIVKMIEQDYGIPFLDLENASKKSIEESFNKEYQKGFKLSGKVMDFKPTEFLISDEHITTVVDTYAKVELKIEGMSF</sequence>
<protein>
    <recommendedName>
        <fullName evidence="3">DUF4403 domain-containing protein</fullName>
    </recommendedName>
</protein>
<dbReference type="Pfam" id="PF14356">
    <property type="entry name" value="DUF4403"/>
    <property type="match status" value="1"/>
</dbReference>
<keyword evidence="2" id="KW-1185">Reference proteome</keyword>
<evidence type="ECO:0008006" key="3">
    <source>
        <dbReference type="Google" id="ProtNLM"/>
    </source>
</evidence>
<reference evidence="1 2" key="1">
    <citation type="submission" date="2016-09" db="EMBL/GenBank/DDBJ databases">
        <authorList>
            <person name="Capua I."/>
            <person name="De Benedictis P."/>
            <person name="Joannis T."/>
            <person name="Lombin L.H."/>
            <person name="Cattoli G."/>
        </authorList>
    </citation>
    <scope>NUCLEOTIDE SEQUENCE [LARGE SCALE GENOMIC DNA]</scope>
    <source>
        <strain evidence="1 2">NRS-1</strain>
    </source>
</reference>
<dbReference type="AlphaFoldDB" id="A0A1E5UCG1"/>
<dbReference type="InterPro" id="IPR025515">
    <property type="entry name" value="DUF4403"/>
</dbReference>
<dbReference type="OrthoDB" id="617059at2"/>
<dbReference type="KEGG" id="cnr:EB819_11810"/>
<evidence type="ECO:0000313" key="2">
    <source>
        <dbReference type="Proteomes" id="UP000095601"/>
    </source>
</evidence>
<organism evidence="1 2">
    <name type="scientific">Cloacibacterium normanense</name>
    <dbReference type="NCBI Taxonomy" id="237258"/>
    <lineage>
        <taxon>Bacteria</taxon>
        <taxon>Pseudomonadati</taxon>
        <taxon>Bacteroidota</taxon>
        <taxon>Flavobacteriia</taxon>
        <taxon>Flavobacteriales</taxon>
        <taxon>Weeksellaceae</taxon>
    </lineage>
</organism>
<dbReference type="Proteomes" id="UP000095601">
    <property type="component" value="Unassembled WGS sequence"/>
</dbReference>
<proteinExistence type="predicted"/>
<name>A0A1E5UCG1_9FLAO</name>